<keyword evidence="3" id="KW-1185">Reference proteome</keyword>
<dbReference type="STRING" id="936435.F8PK57"/>
<sequence>MRQSLQASREAQNVKKVDDQLNKERVLQVLKSSSSGSSGSSRTRSASPSKYLIGRATSGSEEGGTSVPPLPLRRKASFPSSTTSSRQSLDQIAGATLPSPSKGNFRPALPSREPAPATTDSSPSPLPTLPAPPMHPDRRSSSDVPDSIITSSPNSPRVFRSKSMHHPSPPVPPPRRRRPESVQLTPASSSTELPTLVSQGHARAPSY</sequence>
<dbReference type="Proteomes" id="UP000008063">
    <property type="component" value="Unassembled WGS sequence"/>
</dbReference>
<proteinExistence type="predicted"/>
<dbReference type="OrthoDB" id="2553626at2759"/>
<dbReference type="InParanoid" id="F8PK57"/>
<evidence type="ECO:0000313" key="2">
    <source>
        <dbReference type="EMBL" id="EGO03511.1"/>
    </source>
</evidence>
<feature type="compositionally biased region" description="Low complexity" evidence="1">
    <location>
        <begin position="32"/>
        <end position="49"/>
    </location>
</feature>
<protein>
    <submittedName>
        <fullName evidence="2">Uncharacterized protein</fullName>
    </submittedName>
</protein>
<feature type="compositionally biased region" description="Pro residues" evidence="1">
    <location>
        <begin position="124"/>
        <end position="134"/>
    </location>
</feature>
<feature type="non-terminal residue" evidence="2">
    <location>
        <position position="207"/>
    </location>
</feature>
<feature type="compositionally biased region" description="Polar residues" evidence="1">
    <location>
        <begin position="182"/>
        <end position="198"/>
    </location>
</feature>
<feature type="region of interest" description="Disordered" evidence="1">
    <location>
        <begin position="1"/>
        <end position="207"/>
    </location>
</feature>
<organism evidence="3">
    <name type="scientific">Serpula lacrymans var. lacrymans (strain S7.3)</name>
    <name type="common">Dry rot fungus</name>
    <dbReference type="NCBI Taxonomy" id="936435"/>
    <lineage>
        <taxon>Eukaryota</taxon>
        <taxon>Fungi</taxon>
        <taxon>Dikarya</taxon>
        <taxon>Basidiomycota</taxon>
        <taxon>Agaricomycotina</taxon>
        <taxon>Agaricomycetes</taxon>
        <taxon>Agaricomycetidae</taxon>
        <taxon>Boletales</taxon>
        <taxon>Coniophorineae</taxon>
        <taxon>Serpulaceae</taxon>
        <taxon>Serpula</taxon>
    </lineage>
</organism>
<dbReference type="HOGENOM" id="CLU_1329159_0_0_1"/>
<dbReference type="EMBL" id="GL945475">
    <property type="protein sequence ID" value="EGO03511.1"/>
    <property type="molecule type" value="Genomic_DNA"/>
</dbReference>
<reference evidence="3" key="1">
    <citation type="journal article" date="2011" name="Science">
        <title>The plant cell wall-decomposing machinery underlies the functional diversity of forest fungi.</title>
        <authorList>
            <person name="Eastwood D.C."/>
            <person name="Floudas D."/>
            <person name="Binder M."/>
            <person name="Majcherczyk A."/>
            <person name="Schneider P."/>
            <person name="Aerts A."/>
            <person name="Asiegbu F.O."/>
            <person name="Baker S.E."/>
            <person name="Barry K."/>
            <person name="Bendiksby M."/>
            <person name="Blumentritt M."/>
            <person name="Coutinho P.M."/>
            <person name="Cullen D."/>
            <person name="de Vries R.P."/>
            <person name="Gathman A."/>
            <person name="Goodell B."/>
            <person name="Henrissat B."/>
            <person name="Ihrmark K."/>
            <person name="Kauserud H."/>
            <person name="Kohler A."/>
            <person name="LaButti K."/>
            <person name="Lapidus A."/>
            <person name="Lavin J.L."/>
            <person name="Lee Y.-H."/>
            <person name="Lindquist E."/>
            <person name="Lilly W."/>
            <person name="Lucas S."/>
            <person name="Morin E."/>
            <person name="Murat C."/>
            <person name="Oguiza J.A."/>
            <person name="Park J."/>
            <person name="Pisabarro A.G."/>
            <person name="Riley R."/>
            <person name="Rosling A."/>
            <person name="Salamov A."/>
            <person name="Schmidt O."/>
            <person name="Schmutz J."/>
            <person name="Skrede I."/>
            <person name="Stenlid J."/>
            <person name="Wiebenga A."/>
            <person name="Xie X."/>
            <person name="Kuees U."/>
            <person name="Hibbett D.S."/>
            <person name="Hoffmeister D."/>
            <person name="Hoegberg N."/>
            <person name="Martin F."/>
            <person name="Grigoriev I.V."/>
            <person name="Watkinson S.C."/>
        </authorList>
    </citation>
    <scope>NUCLEOTIDE SEQUENCE [LARGE SCALE GENOMIC DNA]</scope>
    <source>
        <strain evidence="3">strain S7.3</strain>
    </source>
</reference>
<evidence type="ECO:0000256" key="1">
    <source>
        <dbReference type="SAM" id="MobiDB-lite"/>
    </source>
</evidence>
<name>F8PK57_SERL3</name>
<dbReference type="AlphaFoldDB" id="F8PK57"/>
<accession>F8PK57</accession>
<feature type="compositionally biased region" description="Polar residues" evidence="1">
    <location>
        <begin position="1"/>
        <end position="11"/>
    </location>
</feature>
<evidence type="ECO:0000313" key="3">
    <source>
        <dbReference type="Proteomes" id="UP000008063"/>
    </source>
</evidence>
<feature type="compositionally biased region" description="Basic and acidic residues" evidence="1">
    <location>
        <begin position="12"/>
        <end position="26"/>
    </location>
</feature>
<gene>
    <name evidence="2" type="ORF">SERLA73DRAFT_175019</name>
</gene>
<feature type="compositionally biased region" description="Low complexity" evidence="1">
    <location>
        <begin position="114"/>
        <end position="123"/>
    </location>
</feature>